<proteinExistence type="predicted"/>
<feature type="domain" description="CCHC-type" evidence="3">
    <location>
        <begin position="2"/>
        <end position="15"/>
    </location>
</feature>
<keyword evidence="1" id="KW-0479">Metal-binding</keyword>
<dbReference type="Pfam" id="PF00098">
    <property type="entry name" value="zf-CCHC"/>
    <property type="match status" value="1"/>
</dbReference>
<dbReference type="Proteomes" id="UP000275267">
    <property type="component" value="Unassembled WGS sequence"/>
</dbReference>
<dbReference type="InterPro" id="IPR001878">
    <property type="entry name" value="Znf_CCHC"/>
</dbReference>
<accession>A0A3L6RTH6</accession>
<feature type="compositionally biased region" description="Basic and acidic residues" evidence="2">
    <location>
        <begin position="228"/>
        <end position="254"/>
    </location>
</feature>
<dbReference type="PROSITE" id="PS50158">
    <property type="entry name" value="ZF_CCHC"/>
    <property type="match status" value="1"/>
</dbReference>
<evidence type="ECO:0000259" key="3">
    <source>
        <dbReference type="PROSITE" id="PS50158"/>
    </source>
</evidence>
<dbReference type="PANTHER" id="PTHR33170">
    <property type="entry name" value="DUF4283 DOMAIN-CONTAINING PROTEIN-RELATED"/>
    <property type="match status" value="1"/>
</dbReference>
<dbReference type="STRING" id="4540.A0A3L6RTH6"/>
<feature type="compositionally biased region" description="Basic and acidic residues" evidence="2">
    <location>
        <begin position="262"/>
        <end position="272"/>
    </location>
</feature>
<evidence type="ECO:0000313" key="5">
    <source>
        <dbReference type="Proteomes" id="UP000275267"/>
    </source>
</evidence>
<name>A0A3L6RTH6_PANMI</name>
<evidence type="ECO:0000313" key="4">
    <source>
        <dbReference type="EMBL" id="RLN09096.1"/>
    </source>
</evidence>
<gene>
    <name evidence="4" type="ORF">C2845_PM11G17100</name>
</gene>
<keyword evidence="1" id="KW-0863">Zinc-finger</keyword>
<feature type="region of interest" description="Disordered" evidence="2">
    <location>
        <begin position="214"/>
        <end position="295"/>
    </location>
</feature>
<evidence type="ECO:0000256" key="2">
    <source>
        <dbReference type="SAM" id="MobiDB-lite"/>
    </source>
</evidence>
<sequence>MCYKCKQSGHMAVECGSLPSRKLKMFGFGVPGQGFYSIELPNKGKPEQFSGLVSVIGGGGGGEATEAKLDAELKNLVSEQWDFQVRKFTNSEFRVSFPDQSSLDTFSKISKIVLAIYGLKVKISKSSIDPIASVVLQPAWIKIHGVPSFAREEEVIKEITSLVAEPIKVDDFSLLRDEPIRVRVNCRDPAKLRGVVEIFFNGVGYDIKFAAEGTQGRVPGRGDGPSGSRDKPDDQSGKRGEDKENGKSFRKMDGNNKGNTFADKDMDFRQGESQDDSMEDLIRDGSPVDEGRAEDAIPLAAYPGGFQLG</sequence>
<keyword evidence="1" id="KW-0862">Zinc</keyword>
<dbReference type="OrthoDB" id="696297at2759"/>
<dbReference type="EMBL" id="PQIB02000007">
    <property type="protein sequence ID" value="RLN09096.1"/>
    <property type="molecule type" value="Genomic_DNA"/>
</dbReference>
<dbReference type="GO" id="GO:0003676">
    <property type="term" value="F:nucleic acid binding"/>
    <property type="evidence" value="ECO:0007669"/>
    <property type="project" value="InterPro"/>
</dbReference>
<comment type="caution">
    <text evidence="4">The sequence shown here is derived from an EMBL/GenBank/DDBJ whole genome shotgun (WGS) entry which is preliminary data.</text>
</comment>
<organism evidence="4 5">
    <name type="scientific">Panicum miliaceum</name>
    <name type="common">Proso millet</name>
    <name type="synonym">Broomcorn millet</name>
    <dbReference type="NCBI Taxonomy" id="4540"/>
    <lineage>
        <taxon>Eukaryota</taxon>
        <taxon>Viridiplantae</taxon>
        <taxon>Streptophyta</taxon>
        <taxon>Embryophyta</taxon>
        <taxon>Tracheophyta</taxon>
        <taxon>Spermatophyta</taxon>
        <taxon>Magnoliopsida</taxon>
        <taxon>Liliopsida</taxon>
        <taxon>Poales</taxon>
        <taxon>Poaceae</taxon>
        <taxon>PACMAD clade</taxon>
        <taxon>Panicoideae</taxon>
        <taxon>Panicodae</taxon>
        <taxon>Paniceae</taxon>
        <taxon>Panicinae</taxon>
        <taxon>Panicum</taxon>
        <taxon>Panicum sect. Panicum</taxon>
    </lineage>
</organism>
<keyword evidence="5" id="KW-1185">Reference proteome</keyword>
<evidence type="ECO:0000256" key="1">
    <source>
        <dbReference type="PROSITE-ProRule" id="PRU00047"/>
    </source>
</evidence>
<dbReference type="AlphaFoldDB" id="A0A3L6RTH6"/>
<reference evidence="5" key="1">
    <citation type="journal article" date="2019" name="Nat. Commun.">
        <title>The genome of broomcorn millet.</title>
        <authorList>
            <person name="Zou C."/>
            <person name="Miki D."/>
            <person name="Li D."/>
            <person name="Tang Q."/>
            <person name="Xiao L."/>
            <person name="Rajput S."/>
            <person name="Deng P."/>
            <person name="Jia W."/>
            <person name="Huang R."/>
            <person name="Zhang M."/>
            <person name="Sun Y."/>
            <person name="Hu J."/>
            <person name="Fu X."/>
            <person name="Schnable P.S."/>
            <person name="Li F."/>
            <person name="Zhang H."/>
            <person name="Feng B."/>
            <person name="Zhu X."/>
            <person name="Liu R."/>
            <person name="Schnable J.C."/>
            <person name="Zhu J.-K."/>
            <person name="Zhang H."/>
        </authorList>
    </citation>
    <scope>NUCLEOTIDE SEQUENCE [LARGE SCALE GENOMIC DNA]</scope>
</reference>
<dbReference type="PANTHER" id="PTHR33170:SF2">
    <property type="entry name" value="OS12G0531500 PROTEIN"/>
    <property type="match status" value="1"/>
</dbReference>
<protein>
    <recommendedName>
        <fullName evidence="3">CCHC-type domain-containing protein</fullName>
    </recommendedName>
</protein>
<dbReference type="GO" id="GO:0008270">
    <property type="term" value="F:zinc ion binding"/>
    <property type="evidence" value="ECO:0007669"/>
    <property type="project" value="UniProtKB-KW"/>
</dbReference>